<gene>
    <name evidence="1" type="ORF">SAMN05444359_1102</name>
</gene>
<organism evidence="1 2">
    <name type="scientific">Neolewinella agarilytica</name>
    <dbReference type="NCBI Taxonomy" id="478744"/>
    <lineage>
        <taxon>Bacteria</taxon>
        <taxon>Pseudomonadati</taxon>
        <taxon>Bacteroidota</taxon>
        <taxon>Saprospiria</taxon>
        <taxon>Saprospirales</taxon>
        <taxon>Lewinellaceae</taxon>
        <taxon>Neolewinella</taxon>
    </lineage>
</organism>
<dbReference type="Proteomes" id="UP000199021">
    <property type="component" value="Unassembled WGS sequence"/>
</dbReference>
<keyword evidence="2" id="KW-1185">Reference proteome</keyword>
<dbReference type="InParanoid" id="A0A1H9G1J2"/>
<dbReference type="AlphaFoldDB" id="A0A1H9G1J2"/>
<evidence type="ECO:0000313" key="1">
    <source>
        <dbReference type="EMBL" id="SEQ43929.1"/>
    </source>
</evidence>
<accession>A0A1H9G1J2</accession>
<proteinExistence type="predicted"/>
<dbReference type="STRING" id="478744.SAMN05444359_1102"/>
<dbReference type="EMBL" id="FOFB01000010">
    <property type="protein sequence ID" value="SEQ43929.1"/>
    <property type="molecule type" value="Genomic_DNA"/>
</dbReference>
<protein>
    <submittedName>
        <fullName evidence="1">Uncharacterized protein</fullName>
    </submittedName>
</protein>
<name>A0A1H9G1J2_9BACT</name>
<evidence type="ECO:0000313" key="2">
    <source>
        <dbReference type="Proteomes" id="UP000199021"/>
    </source>
</evidence>
<reference evidence="2" key="1">
    <citation type="submission" date="2016-10" db="EMBL/GenBank/DDBJ databases">
        <authorList>
            <person name="Varghese N."/>
            <person name="Submissions S."/>
        </authorList>
    </citation>
    <scope>NUCLEOTIDE SEQUENCE [LARGE SCALE GENOMIC DNA]</scope>
    <source>
        <strain evidence="2">DSM 24740</strain>
    </source>
</reference>
<sequence>MSLFYWVTTLKNGFDIPFSRLVISLRSTFPNAP</sequence>